<dbReference type="STRING" id="545694.TREPR_1807"/>
<reference evidence="1 2" key="2">
    <citation type="journal article" date="2011" name="ISME J.">
        <title>RNA-seq reveals cooperative metabolic interactions between two termite-gut spirochete species in co-culture.</title>
        <authorList>
            <person name="Rosenthal A.Z."/>
            <person name="Matson E.G."/>
            <person name="Eldar A."/>
            <person name="Leadbetter J.R."/>
        </authorList>
    </citation>
    <scope>NUCLEOTIDE SEQUENCE [LARGE SCALE GENOMIC DNA]</scope>
    <source>
        <strain evidence="2">ATCC BAA-887 / DSM 12427 / ZAS-2</strain>
    </source>
</reference>
<evidence type="ECO:0000313" key="2">
    <source>
        <dbReference type="Proteomes" id="UP000009223"/>
    </source>
</evidence>
<dbReference type="eggNOG" id="ENOG5031GYP">
    <property type="taxonomic scope" value="Bacteria"/>
</dbReference>
<protein>
    <submittedName>
        <fullName evidence="1">Uncharacterized protein</fullName>
    </submittedName>
</protein>
<evidence type="ECO:0000313" key="1">
    <source>
        <dbReference type="EMBL" id="AEF84011.1"/>
    </source>
</evidence>
<proteinExistence type="predicted"/>
<dbReference type="KEGG" id="tpi:TREPR_1807"/>
<reference evidence="2" key="1">
    <citation type="submission" date="2009-12" db="EMBL/GenBank/DDBJ databases">
        <title>Complete sequence of Treponema primitia strain ZAS-2.</title>
        <authorList>
            <person name="Tetu S.G."/>
            <person name="Matson E."/>
            <person name="Ren Q."/>
            <person name="Seshadri R."/>
            <person name="Elbourne L."/>
            <person name="Hassan K.A."/>
            <person name="Durkin A."/>
            <person name="Radune D."/>
            <person name="Mohamoud Y."/>
            <person name="Shay R."/>
            <person name="Jin S."/>
            <person name="Zhang X."/>
            <person name="Lucey K."/>
            <person name="Ballor N.R."/>
            <person name="Ottesen E."/>
            <person name="Rosenthal R."/>
            <person name="Allen A."/>
            <person name="Leadbetter J.R."/>
            <person name="Paulsen I.T."/>
        </authorList>
    </citation>
    <scope>NUCLEOTIDE SEQUENCE [LARGE SCALE GENOMIC DNA]</scope>
    <source>
        <strain evidence="2">ATCC BAA-887 / DSM 12427 / ZAS-2</strain>
    </source>
</reference>
<organism evidence="1 2">
    <name type="scientific">Treponema primitia (strain ATCC BAA-887 / DSM 12427 / ZAS-2)</name>
    <dbReference type="NCBI Taxonomy" id="545694"/>
    <lineage>
        <taxon>Bacteria</taxon>
        <taxon>Pseudomonadati</taxon>
        <taxon>Spirochaetota</taxon>
        <taxon>Spirochaetia</taxon>
        <taxon>Spirochaetales</taxon>
        <taxon>Treponemataceae</taxon>
        <taxon>Treponema</taxon>
    </lineage>
</organism>
<dbReference type="OrthoDB" id="361497at2"/>
<dbReference type="Proteomes" id="UP000009223">
    <property type="component" value="Chromosome"/>
</dbReference>
<name>F5YLY7_TREPZ</name>
<dbReference type="AlphaFoldDB" id="F5YLY7"/>
<gene>
    <name evidence="1" type="ordered locus">TREPR_1807</name>
</gene>
<dbReference type="HOGENOM" id="CLU_184598_0_0_12"/>
<dbReference type="EMBL" id="CP001843">
    <property type="protein sequence ID" value="AEF84011.1"/>
    <property type="molecule type" value="Genomic_DNA"/>
</dbReference>
<sequence length="71" mass="8279">MIKRYYIKCGLNQTAYFDILEQTAEGYRVRITRTSNGYEKTADEFLDNRLFDTCLKTGYIFEMKESASSVA</sequence>
<keyword evidence="2" id="KW-1185">Reference proteome</keyword>
<accession>F5YLY7</accession>